<dbReference type="EMBL" id="PKPP01008762">
    <property type="protein sequence ID" value="PWA49840.1"/>
    <property type="molecule type" value="Genomic_DNA"/>
</dbReference>
<accession>A0A2U1LLG1</accession>
<dbReference type="OrthoDB" id="10410111at2759"/>
<sequence length="84" mass="9811">MLKSGEARQFDSWMDVVSRVCEVENERLEKLLKVDMEPYTRIVDACVGLHEYLVKKGLENDKFISRRHRADFWDSESGVAMGLF</sequence>
<comment type="caution">
    <text evidence="1">The sequence shown here is derived from an EMBL/GenBank/DDBJ whole genome shotgun (WGS) entry which is preliminary data.</text>
</comment>
<reference evidence="1 2" key="1">
    <citation type="journal article" date="2018" name="Mol. Plant">
        <title>The genome of Artemisia annua provides insight into the evolution of Asteraceae family and artemisinin biosynthesis.</title>
        <authorList>
            <person name="Shen Q."/>
            <person name="Zhang L."/>
            <person name="Liao Z."/>
            <person name="Wang S."/>
            <person name="Yan T."/>
            <person name="Shi P."/>
            <person name="Liu M."/>
            <person name="Fu X."/>
            <person name="Pan Q."/>
            <person name="Wang Y."/>
            <person name="Lv Z."/>
            <person name="Lu X."/>
            <person name="Zhang F."/>
            <person name="Jiang W."/>
            <person name="Ma Y."/>
            <person name="Chen M."/>
            <person name="Hao X."/>
            <person name="Li L."/>
            <person name="Tang Y."/>
            <person name="Lv G."/>
            <person name="Zhou Y."/>
            <person name="Sun X."/>
            <person name="Brodelius P.E."/>
            <person name="Rose J.K.C."/>
            <person name="Tang K."/>
        </authorList>
    </citation>
    <scope>NUCLEOTIDE SEQUENCE [LARGE SCALE GENOMIC DNA]</scope>
    <source>
        <strain evidence="2">cv. Huhao1</strain>
        <tissue evidence="1">Leaf</tissue>
    </source>
</reference>
<dbReference type="STRING" id="35608.A0A2U1LLG1"/>
<keyword evidence="2" id="KW-1185">Reference proteome</keyword>
<evidence type="ECO:0000313" key="2">
    <source>
        <dbReference type="Proteomes" id="UP000245207"/>
    </source>
</evidence>
<gene>
    <name evidence="1" type="ORF">CTI12_AA477510</name>
</gene>
<proteinExistence type="predicted"/>
<evidence type="ECO:0000313" key="1">
    <source>
        <dbReference type="EMBL" id="PWA49840.1"/>
    </source>
</evidence>
<dbReference type="Proteomes" id="UP000245207">
    <property type="component" value="Unassembled WGS sequence"/>
</dbReference>
<organism evidence="1 2">
    <name type="scientific">Artemisia annua</name>
    <name type="common">Sweet wormwood</name>
    <dbReference type="NCBI Taxonomy" id="35608"/>
    <lineage>
        <taxon>Eukaryota</taxon>
        <taxon>Viridiplantae</taxon>
        <taxon>Streptophyta</taxon>
        <taxon>Embryophyta</taxon>
        <taxon>Tracheophyta</taxon>
        <taxon>Spermatophyta</taxon>
        <taxon>Magnoliopsida</taxon>
        <taxon>eudicotyledons</taxon>
        <taxon>Gunneridae</taxon>
        <taxon>Pentapetalae</taxon>
        <taxon>asterids</taxon>
        <taxon>campanulids</taxon>
        <taxon>Asterales</taxon>
        <taxon>Asteraceae</taxon>
        <taxon>Asteroideae</taxon>
        <taxon>Anthemideae</taxon>
        <taxon>Artemisiinae</taxon>
        <taxon>Artemisia</taxon>
    </lineage>
</organism>
<dbReference type="AlphaFoldDB" id="A0A2U1LLG1"/>
<name>A0A2U1LLG1_ARTAN</name>
<protein>
    <submittedName>
        <fullName evidence="1">Pentatricopeptide repeat protein</fullName>
    </submittedName>
</protein>